<sequence length="204" mass="22403">MAMSAAHCAHSLLPAIVQQAVAPVMHHTANGVVQGLTFMQLMPREEQKATHTQDTDSQHQEPQAEELKAEIQELLPEAPVLPPVLLLLASEDQHQQQSHEPEAAQQERQAEPQSPQSTPEPSRPQDSEPAVTSSPQSLTDEMLAFLTSSSDDEAAKQHDEGQQRPASGSPVENIQDSLSLLHLRHVQPSAARFDSTLERHLQRP</sequence>
<keyword evidence="3" id="KW-1185">Reference proteome</keyword>
<name>A0A835Z706_9STRA</name>
<dbReference type="AlphaFoldDB" id="A0A835Z706"/>
<dbReference type="Proteomes" id="UP000664859">
    <property type="component" value="Unassembled WGS sequence"/>
</dbReference>
<reference evidence="2" key="1">
    <citation type="submission" date="2021-02" db="EMBL/GenBank/DDBJ databases">
        <title>First Annotated Genome of the Yellow-green Alga Tribonema minus.</title>
        <authorList>
            <person name="Mahan K.M."/>
        </authorList>
    </citation>
    <scope>NUCLEOTIDE SEQUENCE</scope>
    <source>
        <strain evidence="2">UTEX B ZZ1240</strain>
    </source>
</reference>
<feature type="compositionally biased region" description="Polar residues" evidence="1">
    <location>
        <begin position="130"/>
        <end position="139"/>
    </location>
</feature>
<evidence type="ECO:0000313" key="2">
    <source>
        <dbReference type="EMBL" id="KAG5187618.1"/>
    </source>
</evidence>
<feature type="compositionally biased region" description="Low complexity" evidence="1">
    <location>
        <begin position="103"/>
        <end position="120"/>
    </location>
</feature>
<protein>
    <submittedName>
        <fullName evidence="2">Uncharacterized protein</fullName>
    </submittedName>
</protein>
<evidence type="ECO:0000256" key="1">
    <source>
        <dbReference type="SAM" id="MobiDB-lite"/>
    </source>
</evidence>
<accession>A0A835Z706</accession>
<evidence type="ECO:0000313" key="3">
    <source>
        <dbReference type="Proteomes" id="UP000664859"/>
    </source>
</evidence>
<feature type="compositionally biased region" description="Basic and acidic residues" evidence="1">
    <location>
        <begin position="91"/>
        <end position="102"/>
    </location>
</feature>
<feature type="region of interest" description="Disordered" evidence="1">
    <location>
        <begin position="91"/>
        <end position="176"/>
    </location>
</feature>
<feature type="compositionally biased region" description="Basic and acidic residues" evidence="1">
    <location>
        <begin position="153"/>
        <end position="162"/>
    </location>
</feature>
<organism evidence="2 3">
    <name type="scientific">Tribonema minus</name>
    <dbReference type="NCBI Taxonomy" id="303371"/>
    <lineage>
        <taxon>Eukaryota</taxon>
        <taxon>Sar</taxon>
        <taxon>Stramenopiles</taxon>
        <taxon>Ochrophyta</taxon>
        <taxon>PX clade</taxon>
        <taxon>Xanthophyceae</taxon>
        <taxon>Tribonematales</taxon>
        <taxon>Tribonemataceae</taxon>
        <taxon>Tribonema</taxon>
    </lineage>
</organism>
<comment type="caution">
    <text evidence="2">The sequence shown here is derived from an EMBL/GenBank/DDBJ whole genome shotgun (WGS) entry which is preliminary data.</text>
</comment>
<gene>
    <name evidence="2" type="ORF">JKP88DRAFT_253987</name>
</gene>
<feature type="compositionally biased region" description="Polar residues" evidence="1">
    <location>
        <begin position="164"/>
        <end position="176"/>
    </location>
</feature>
<feature type="region of interest" description="Disordered" evidence="1">
    <location>
        <begin position="45"/>
        <end position="65"/>
    </location>
</feature>
<proteinExistence type="predicted"/>
<feature type="compositionally biased region" description="Basic and acidic residues" evidence="1">
    <location>
        <begin position="45"/>
        <end position="59"/>
    </location>
</feature>
<dbReference type="EMBL" id="JAFCMP010000087">
    <property type="protein sequence ID" value="KAG5187618.1"/>
    <property type="molecule type" value="Genomic_DNA"/>
</dbReference>